<feature type="transmembrane region" description="Helical" evidence="5">
    <location>
        <begin position="58"/>
        <end position="78"/>
    </location>
</feature>
<keyword evidence="8" id="KW-1185">Reference proteome</keyword>
<dbReference type="GO" id="GO:0004497">
    <property type="term" value="F:monooxygenase activity"/>
    <property type="evidence" value="ECO:0007669"/>
    <property type="project" value="UniProtKB-KW"/>
</dbReference>
<keyword evidence="3 5" id="KW-1133">Transmembrane helix</keyword>
<organism evidence="7 8">
    <name type="scientific">Enterococcus gallinarum</name>
    <dbReference type="NCBI Taxonomy" id="1353"/>
    <lineage>
        <taxon>Bacteria</taxon>
        <taxon>Bacillati</taxon>
        <taxon>Bacillota</taxon>
        <taxon>Bacilli</taxon>
        <taxon>Lactobacillales</taxon>
        <taxon>Enterococcaceae</taxon>
        <taxon>Enterococcus</taxon>
    </lineage>
</organism>
<protein>
    <submittedName>
        <fullName evidence="7">Brp/Blh family beta-carotene 15,15'-monooxygenase</fullName>
        <ecNumber evidence="7">1.13.11.63</ecNumber>
    </submittedName>
</protein>
<evidence type="ECO:0000313" key="8">
    <source>
        <dbReference type="Proteomes" id="UP000254807"/>
    </source>
</evidence>
<feature type="transmembrane region" description="Helical" evidence="5">
    <location>
        <begin position="295"/>
        <end position="313"/>
    </location>
</feature>
<evidence type="ECO:0000259" key="6">
    <source>
        <dbReference type="Pfam" id="PF13515"/>
    </source>
</evidence>
<feature type="transmembrane region" description="Helical" evidence="5">
    <location>
        <begin position="140"/>
        <end position="158"/>
    </location>
</feature>
<dbReference type="EC" id="1.13.11.63" evidence="7"/>
<evidence type="ECO:0000256" key="2">
    <source>
        <dbReference type="ARBA" id="ARBA00022692"/>
    </source>
</evidence>
<keyword evidence="7" id="KW-0560">Oxidoreductase</keyword>
<dbReference type="EMBL" id="UFYW01000001">
    <property type="protein sequence ID" value="STD85046.1"/>
    <property type="molecule type" value="Genomic_DNA"/>
</dbReference>
<dbReference type="GO" id="GO:0003834">
    <property type="term" value="F:beta-carotene 15,15'-dioxygenase activity"/>
    <property type="evidence" value="ECO:0007669"/>
    <property type="project" value="UniProtKB-EC"/>
</dbReference>
<feature type="transmembrane region" description="Helical" evidence="5">
    <location>
        <begin position="319"/>
        <end position="336"/>
    </location>
</feature>
<name>A0A376H436_ENTGA</name>
<keyword evidence="4 5" id="KW-0472">Membrane</keyword>
<feature type="transmembrane region" description="Helical" evidence="5">
    <location>
        <begin position="264"/>
        <end position="283"/>
    </location>
</feature>
<reference evidence="7 8" key="1">
    <citation type="submission" date="2018-06" db="EMBL/GenBank/DDBJ databases">
        <authorList>
            <consortium name="Pathogen Informatics"/>
            <person name="Doyle S."/>
        </authorList>
    </citation>
    <scope>NUCLEOTIDE SEQUENCE [LARGE SCALE GENOMIC DNA]</scope>
    <source>
        <strain evidence="7 8">NCTC12360</strain>
    </source>
</reference>
<evidence type="ECO:0000256" key="5">
    <source>
        <dbReference type="SAM" id="Phobius"/>
    </source>
</evidence>
<dbReference type="Pfam" id="PF13515">
    <property type="entry name" value="FUSC_2"/>
    <property type="match status" value="1"/>
</dbReference>
<proteinExistence type="predicted"/>
<evidence type="ECO:0000256" key="1">
    <source>
        <dbReference type="ARBA" id="ARBA00004141"/>
    </source>
</evidence>
<dbReference type="OrthoDB" id="581879at2"/>
<dbReference type="InterPro" id="IPR049453">
    <property type="entry name" value="Memb_transporter_dom"/>
</dbReference>
<comment type="subcellular location">
    <subcellularLocation>
        <location evidence="1">Membrane</location>
        <topology evidence="1">Multi-pass membrane protein</topology>
    </subcellularLocation>
</comment>
<feature type="transmembrane region" description="Helical" evidence="5">
    <location>
        <begin position="84"/>
        <end position="100"/>
    </location>
</feature>
<feature type="transmembrane region" description="Helical" evidence="5">
    <location>
        <begin position="20"/>
        <end position="46"/>
    </location>
</feature>
<feature type="domain" description="Integral membrane bound transporter" evidence="6">
    <location>
        <begin position="203"/>
        <end position="326"/>
    </location>
</feature>
<gene>
    <name evidence="7" type="ORF">NCTC12360_03597</name>
</gene>
<evidence type="ECO:0000256" key="3">
    <source>
        <dbReference type="ARBA" id="ARBA00022989"/>
    </source>
</evidence>
<dbReference type="AlphaFoldDB" id="A0A376H436"/>
<dbReference type="Proteomes" id="UP000254807">
    <property type="component" value="Unassembled WGS sequence"/>
</dbReference>
<keyword evidence="7" id="KW-0503">Monooxygenase</keyword>
<accession>A0A376H436</accession>
<evidence type="ECO:0000256" key="4">
    <source>
        <dbReference type="ARBA" id="ARBA00023136"/>
    </source>
</evidence>
<feature type="transmembrane region" description="Helical" evidence="5">
    <location>
        <begin position="239"/>
        <end position="258"/>
    </location>
</feature>
<sequence length="348" mass="38594">MNLTTKLLRPLGSGIAMGVPLITGILSKDPMICSVGAMGAFSYLAFQHRSFSYNIKAILIHGFALLSAFILGAITSLIPWSAPFIIGCLSFTAFLLSKIYRLPKPDYFFVLMLYATGFNFHHQTQNVTAALLAILHQSSYLLYGIVGSLVAGLLISAAERLPLHLPKDRFQQLSLKDKYYVALYHQPEMILKAMHFSMILFIATYSGYLLRASNGYWILISAAAVLAGEHMENIKKRTIGRVLGGIVGLLLGFLLMALDLPLEAKAAILIVLNVLTEYFMPVNYTIANFFTNPQVLLLMTIGSSFVPLHLIPWRFSGTLIGSLLAMGLIFLMDFALKQIQQSMIYRKE</sequence>
<evidence type="ECO:0000313" key="7">
    <source>
        <dbReference type="EMBL" id="STD85046.1"/>
    </source>
</evidence>
<keyword evidence="2 5" id="KW-0812">Transmembrane</keyword>
<dbReference type="GO" id="GO:0016020">
    <property type="term" value="C:membrane"/>
    <property type="evidence" value="ECO:0007669"/>
    <property type="project" value="UniProtKB-SubCell"/>
</dbReference>
<dbReference type="RefSeq" id="WP_060814019.1">
    <property type="nucleotide sequence ID" value="NZ_JAJGOJ010000001.1"/>
</dbReference>